<comment type="subcellular location">
    <subcellularLocation>
        <location evidence="1">Nucleus</location>
    </subcellularLocation>
</comment>
<reference evidence="12" key="1">
    <citation type="journal article" date="2019" name="Gigascience">
        <title>De novo genome assembly of the endangered Acer yangbiense, a plant species with extremely small populations endemic to Yunnan Province, China.</title>
        <authorList>
            <person name="Yang J."/>
            <person name="Wariss H.M."/>
            <person name="Tao L."/>
            <person name="Zhang R."/>
            <person name="Yun Q."/>
            <person name="Hollingsworth P."/>
            <person name="Dao Z."/>
            <person name="Luo G."/>
            <person name="Guo H."/>
            <person name="Ma Y."/>
            <person name="Sun W."/>
        </authorList>
    </citation>
    <scope>NUCLEOTIDE SEQUENCE [LARGE SCALE GENOMIC DNA]</scope>
    <source>
        <strain evidence="12">cv. br00</strain>
    </source>
</reference>
<organism evidence="11 12">
    <name type="scientific">Salix brachista</name>
    <dbReference type="NCBI Taxonomy" id="2182728"/>
    <lineage>
        <taxon>Eukaryota</taxon>
        <taxon>Viridiplantae</taxon>
        <taxon>Streptophyta</taxon>
        <taxon>Embryophyta</taxon>
        <taxon>Tracheophyta</taxon>
        <taxon>Spermatophyta</taxon>
        <taxon>Magnoliopsida</taxon>
        <taxon>eudicotyledons</taxon>
        <taxon>Gunneridae</taxon>
        <taxon>Pentapetalae</taxon>
        <taxon>rosids</taxon>
        <taxon>fabids</taxon>
        <taxon>Malpighiales</taxon>
        <taxon>Salicaceae</taxon>
        <taxon>Saliceae</taxon>
        <taxon>Salix</taxon>
    </lineage>
</organism>
<dbReference type="EMBL" id="VDCV01000016">
    <property type="protein sequence ID" value="KAB5519244.1"/>
    <property type="molecule type" value="Genomic_DNA"/>
</dbReference>
<keyword evidence="3 8" id="KW-0863">Zinc-finger</keyword>
<comment type="similarity">
    <text evidence="9">Belongs to the GRAS family.</text>
</comment>
<comment type="caution">
    <text evidence="9">Lacks conserved residue(s) required for the propagation of feature annotation.</text>
</comment>
<dbReference type="GO" id="GO:0003677">
    <property type="term" value="F:DNA binding"/>
    <property type="evidence" value="ECO:0007669"/>
    <property type="project" value="InterPro"/>
</dbReference>
<keyword evidence="2" id="KW-0479">Metal-binding</keyword>
<evidence type="ECO:0000256" key="7">
    <source>
        <dbReference type="ARBA" id="ARBA00023242"/>
    </source>
</evidence>
<feature type="region of interest" description="SAW" evidence="9">
    <location>
        <begin position="392"/>
        <end position="463"/>
    </location>
</feature>
<evidence type="ECO:0000256" key="3">
    <source>
        <dbReference type="ARBA" id="ARBA00022771"/>
    </source>
</evidence>
<sequence>MWQVVMGFTIFEASVSDCAVTGNDAGTGSLLAALTDTGLLIGLKRNRWNPDAIVFNSSKHCGTLSYWAQKLFRESSGAILLDAKLQTNSSTLVASAITWQKSDGYFHLHLDSIDRILLLSMASLQFQKLMECAKAIEGGNLDVADSLLESIQSLASQEDSESTRKVAKYCAEALVRRVYGIRPLCPLRSPTFVFEQMATTKLVIADALNPRNKRLHIIDLSIIPGISRWTFLIDNLKGRFDGLQSVLITSVTPKLSNHSHQSSQERGEMVQDVNLKWRQLVYNSPDDIVKCFSKLGRKRKDEMVVVNWDFTIRNLLAQDGAIEQVLSIVKDLEADIMVITEQEANLNSPDLSKRLEQSLQYYSTVFESLEQDDVTFMSRETYFRRQIGNVVACEGIDRVERMESFDQWQHRLSQAGFYPIPLEEELSICDLIFALKGFHIKMKGVYIELRWQGFPLAVVSFWKLTDPPQSSSGLCEMQDIVDDSEEMASSSESEDDEENDPCIMADKYLWCTQGSSMNRIAASAKLFDILEYLCHLYELPVAVTWISYNRGGNTNSNEKRVLCIDYSACYRLVPSMDEFVGGYAHHRLEEGQGIAGKALQSNIHIQHDIYVLDPADFPHCDNQRVWQNRTFHASFAIRLTSTHSCKDDYVLEFFLPEDMGNTSKRELLISNVLCTLQKNCLESWKVWVRELNEASGFRVRLNDERMSNIPHDGILGGNEFMTFNPTNNQAGETHEPLEQDVQEQFVAPALNDENASLIGDGGLQSTNKRRKVSSKVWENFDKHREENGKEWATCKYCKKKYRAESTRGTSNFHKHLKKCLPSRQVEAEQNPLIFVETGGSSTSVIQRNSVINQETTIINHRYSLDMVQLHSKVDVEDNVLAICRQEKEKLIKYFDSLSCLLSLTLELWSSNDKMMTYCCLTVHFIDDGWQLKKKILAFRNLRYNYDMGTVHEVIKSVLAEWRINKNVRFILLDITPPKEHMIGELREHMIGELRSKVCDKAPLLHGHLFCVSSYAQILSLLVQDGFSEIRSLLYKIRECIEDVNGMAEVQGGN</sequence>
<keyword evidence="5" id="KW-0805">Transcription regulation</keyword>
<keyword evidence="4" id="KW-0862">Zinc</keyword>
<name>A0A5N5JMY1_9ROSI</name>
<evidence type="ECO:0000256" key="9">
    <source>
        <dbReference type="PROSITE-ProRule" id="PRU01191"/>
    </source>
</evidence>
<evidence type="ECO:0000259" key="10">
    <source>
        <dbReference type="PROSITE" id="PS50808"/>
    </source>
</evidence>
<dbReference type="SUPFAM" id="SSF53098">
    <property type="entry name" value="Ribonuclease H-like"/>
    <property type="match status" value="1"/>
</dbReference>
<evidence type="ECO:0000313" key="12">
    <source>
        <dbReference type="Proteomes" id="UP000326939"/>
    </source>
</evidence>
<evidence type="ECO:0000256" key="5">
    <source>
        <dbReference type="ARBA" id="ARBA00023015"/>
    </source>
</evidence>
<dbReference type="Pfam" id="PF02892">
    <property type="entry name" value="zf-BED"/>
    <property type="match status" value="1"/>
</dbReference>
<evidence type="ECO:0000256" key="4">
    <source>
        <dbReference type="ARBA" id="ARBA00022833"/>
    </source>
</evidence>
<dbReference type="PROSITE" id="PS50985">
    <property type="entry name" value="GRAS"/>
    <property type="match status" value="1"/>
</dbReference>
<dbReference type="InterPro" id="IPR012337">
    <property type="entry name" value="RNaseH-like_sf"/>
</dbReference>
<dbReference type="PROSITE" id="PS50808">
    <property type="entry name" value="ZF_BED"/>
    <property type="match status" value="1"/>
</dbReference>
<evidence type="ECO:0000313" key="11">
    <source>
        <dbReference type="EMBL" id="KAB5519244.1"/>
    </source>
</evidence>
<dbReference type="InterPro" id="IPR003656">
    <property type="entry name" value="Znf_BED"/>
</dbReference>
<gene>
    <name evidence="11" type="ORF">DKX38_023563</name>
</gene>
<dbReference type="InterPro" id="IPR005202">
    <property type="entry name" value="TF_GRAS"/>
</dbReference>
<accession>A0A5N5JMY1</accession>
<evidence type="ECO:0000256" key="6">
    <source>
        <dbReference type="ARBA" id="ARBA00023163"/>
    </source>
</evidence>
<keyword evidence="6" id="KW-0804">Transcription</keyword>
<dbReference type="Pfam" id="PF03514">
    <property type="entry name" value="GRAS"/>
    <property type="match status" value="2"/>
</dbReference>
<comment type="caution">
    <text evidence="11">The sequence shown here is derived from an EMBL/GenBank/DDBJ whole genome shotgun (WGS) entry which is preliminary data.</text>
</comment>
<dbReference type="Proteomes" id="UP000326939">
    <property type="component" value="Chromosome 16"/>
</dbReference>
<dbReference type="GO" id="GO:0008270">
    <property type="term" value="F:zinc ion binding"/>
    <property type="evidence" value="ECO:0007669"/>
    <property type="project" value="UniProtKB-KW"/>
</dbReference>
<dbReference type="SUPFAM" id="SSF57667">
    <property type="entry name" value="beta-beta-alpha zinc fingers"/>
    <property type="match status" value="1"/>
</dbReference>
<evidence type="ECO:0000256" key="1">
    <source>
        <dbReference type="ARBA" id="ARBA00004123"/>
    </source>
</evidence>
<dbReference type="InterPro" id="IPR055081">
    <property type="entry name" value="NLP1-9_GAF"/>
</dbReference>
<proteinExistence type="inferred from homology"/>
<dbReference type="InterPro" id="IPR036236">
    <property type="entry name" value="Znf_C2H2_sf"/>
</dbReference>
<dbReference type="AlphaFoldDB" id="A0A5N5JMY1"/>
<protein>
    <recommendedName>
        <fullName evidence="10">BED-type domain-containing protein</fullName>
    </recommendedName>
</protein>
<keyword evidence="7" id="KW-0539">Nucleus</keyword>
<feature type="short sequence motif" description="VHIID" evidence="9">
    <location>
        <begin position="215"/>
        <end position="219"/>
    </location>
</feature>
<dbReference type="SMART" id="SM00614">
    <property type="entry name" value="ZnF_BED"/>
    <property type="match status" value="1"/>
</dbReference>
<evidence type="ECO:0000256" key="8">
    <source>
        <dbReference type="PROSITE-ProRule" id="PRU00027"/>
    </source>
</evidence>
<keyword evidence="12" id="KW-1185">Reference proteome</keyword>
<dbReference type="Pfam" id="PF22922">
    <property type="entry name" value="GAF_NLP"/>
    <property type="match status" value="1"/>
</dbReference>
<feature type="domain" description="BED-type" evidence="10">
    <location>
        <begin position="771"/>
        <end position="827"/>
    </location>
</feature>
<evidence type="ECO:0000256" key="2">
    <source>
        <dbReference type="ARBA" id="ARBA00022723"/>
    </source>
</evidence>
<dbReference type="PANTHER" id="PTHR31636">
    <property type="entry name" value="OSJNBA0084A10.13 PROTEIN-RELATED"/>
    <property type="match status" value="1"/>
</dbReference>
<dbReference type="GO" id="GO:0005634">
    <property type="term" value="C:nucleus"/>
    <property type="evidence" value="ECO:0007669"/>
    <property type="project" value="UniProtKB-SubCell"/>
</dbReference>